<keyword evidence="3" id="KW-1185">Reference proteome</keyword>
<evidence type="ECO:0000313" key="2">
    <source>
        <dbReference type="EMBL" id="CAG9318105.1"/>
    </source>
</evidence>
<feature type="compositionally biased region" description="Basic and acidic residues" evidence="1">
    <location>
        <begin position="264"/>
        <end position="284"/>
    </location>
</feature>
<feature type="region of interest" description="Disordered" evidence="1">
    <location>
        <begin position="240"/>
        <end position="284"/>
    </location>
</feature>
<dbReference type="Proteomes" id="UP001162131">
    <property type="component" value="Unassembled WGS sequence"/>
</dbReference>
<protein>
    <submittedName>
        <fullName evidence="2">Uncharacterized protein</fullName>
    </submittedName>
</protein>
<comment type="caution">
    <text evidence="2">The sequence shown here is derived from an EMBL/GenBank/DDBJ whole genome shotgun (WGS) entry which is preliminary data.</text>
</comment>
<evidence type="ECO:0000313" key="3">
    <source>
        <dbReference type="Proteomes" id="UP001162131"/>
    </source>
</evidence>
<evidence type="ECO:0000256" key="1">
    <source>
        <dbReference type="SAM" id="MobiDB-lite"/>
    </source>
</evidence>
<proteinExistence type="predicted"/>
<reference evidence="2" key="1">
    <citation type="submission" date="2021-09" db="EMBL/GenBank/DDBJ databases">
        <authorList>
            <consortium name="AG Swart"/>
            <person name="Singh M."/>
            <person name="Singh A."/>
            <person name="Seah K."/>
            <person name="Emmerich C."/>
        </authorList>
    </citation>
    <scope>NUCLEOTIDE SEQUENCE</scope>
    <source>
        <strain evidence="2">ATCC30299</strain>
    </source>
</reference>
<accession>A0AAU9IX64</accession>
<sequence>MLSKALHSLRKFSAQPYNPMKYLQSYIPTKMPTKEEIEEGVKTAHENSGMLVHNVRHINPLRQSGPLPAFDGPFSMEDILQNSYQEYFKINDICYPSTDAEEIMRRVPGVTREEAEYIRSLGFTPDDEVELAYWYKTIGFDIYYPLNNTYVARQVLTNSKGEKVEVMWPYMAWEDCNELSVDTALQDMPYYTIRHWEAYSGDEWYKYVNNQDLGVPDTWFEYDKNTRYLLQMVQDQLEELPDSKRPWPSPKNPHCRSLFTNDQAKNEEMSEMAKPDWKHRSPDE</sequence>
<gene>
    <name evidence="2" type="ORF">BSTOLATCC_MIC20589</name>
</gene>
<dbReference type="AlphaFoldDB" id="A0AAU9IX64"/>
<dbReference type="EMBL" id="CAJZBQ010000020">
    <property type="protein sequence ID" value="CAG9318105.1"/>
    <property type="molecule type" value="Genomic_DNA"/>
</dbReference>
<organism evidence="2 3">
    <name type="scientific">Blepharisma stoltei</name>
    <dbReference type="NCBI Taxonomy" id="1481888"/>
    <lineage>
        <taxon>Eukaryota</taxon>
        <taxon>Sar</taxon>
        <taxon>Alveolata</taxon>
        <taxon>Ciliophora</taxon>
        <taxon>Postciliodesmatophora</taxon>
        <taxon>Heterotrichea</taxon>
        <taxon>Heterotrichida</taxon>
        <taxon>Blepharismidae</taxon>
        <taxon>Blepharisma</taxon>
    </lineage>
</organism>
<name>A0AAU9IX64_9CILI</name>